<feature type="compositionally biased region" description="Polar residues" evidence="1">
    <location>
        <begin position="61"/>
        <end position="79"/>
    </location>
</feature>
<feature type="compositionally biased region" description="Acidic residues" evidence="1">
    <location>
        <begin position="136"/>
        <end position="147"/>
    </location>
</feature>
<dbReference type="OrthoDB" id="124182at2759"/>
<evidence type="ECO:0000256" key="1">
    <source>
        <dbReference type="SAM" id="MobiDB-lite"/>
    </source>
</evidence>
<proteinExistence type="predicted"/>
<feature type="compositionally biased region" description="Polar residues" evidence="1">
    <location>
        <begin position="126"/>
        <end position="135"/>
    </location>
</feature>
<dbReference type="AlphaFoldDB" id="A0A225WG79"/>
<protein>
    <submittedName>
        <fullName evidence="2">Uncharacterized protein</fullName>
    </submittedName>
</protein>
<evidence type="ECO:0000313" key="2">
    <source>
        <dbReference type="EMBL" id="OWZ16731.1"/>
    </source>
</evidence>
<keyword evidence="3" id="KW-1185">Reference proteome</keyword>
<dbReference type="EMBL" id="NBNE01000880">
    <property type="protein sequence ID" value="OWZ16731.1"/>
    <property type="molecule type" value="Genomic_DNA"/>
</dbReference>
<evidence type="ECO:0000313" key="3">
    <source>
        <dbReference type="Proteomes" id="UP000198211"/>
    </source>
</evidence>
<dbReference type="Proteomes" id="UP000198211">
    <property type="component" value="Unassembled WGS sequence"/>
</dbReference>
<feature type="region of interest" description="Disordered" evidence="1">
    <location>
        <begin position="58"/>
        <end position="150"/>
    </location>
</feature>
<accession>A0A225WG79</accession>
<feature type="compositionally biased region" description="Polar residues" evidence="1">
    <location>
        <begin position="87"/>
        <end position="96"/>
    </location>
</feature>
<reference evidence="3" key="1">
    <citation type="submission" date="2017-03" db="EMBL/GenBank/DDBJ databases">
        <title>Phytopthora megakarya and P. palmivora, two closely related causual agents of cacao black pod achieved similar genome size and gene model numbers by different mechanisms.</title>
        <authorList>
            <person name="Ali S."/>
            <person name="Shao J."/>
            <person name="Larry D.J."/>
            <person name="Kronmiller B."/>
            <person name="Shen D."/>
            <person name="Strem M.D."/>
            <person name="Melnick R.L."/>
            <person name="Guiltinan M.J."/>
            <person name="Tyler B.M."/>
            <person name="Meinhardt L.W."/>
            <person name="Bailey B.A."/>
        </authorList>
    </citation>
    <scope>NUCLEOTIDE SEQUENCE [LARGE SCALE GENOMIC DNA]</scope>
    <source>
        <strain evidence="3">zdho120</strain>
    </source>
</reference>
<feature type="compositionally biased region" description="Basic and acidic residues" evidence="1">
    <location>
        <begin position="103"/>
        <end position="114"/>
    </location>
</feature>
<comment type="caution">
    <text evidence="2">The sequence shown here is derived from an EMBL/GenBank/DDBJ whole genome shotgun (WGS) entry which is preliminary data.</text>
</comment>
<sequence length="189" mass="20897">MKLSQLRFKIHHRAGTFMGHADELARLDHLSTTGSTLSDVRRRHISAIPSAPTIVRHSGTWKGTATPFSPGVTSPNASSDVVAEVGETTSLGSNTLLEDDETNECRAEDSRVDEVGELTPEESLSEQDQPRTVTQEEQEEDEEGLEEADWRANEDIFGLDSEKFVEEQLRTPWMIAIKAFLESGALAMN</sequence>
<name>A0A225WG79_9STRA</name>
<feature type="compositionally biased region" description="Acidic residues" evidence="1">
    <location>
        <begin position="115"/>
        <end position="125"/>
    </location>
</feature>
<organism evidence="2 3">
    <name type="scientific">Phytophthora megakarya</name>
    <dbReference type="NCBI Taxonomy" id="4795"/>
    <lineage>
        <taxon>Eukaryota</taxon>
        <taxon>Sar</taxon>
        <taxon>Stramenopiles</taxon>
        <taxon>Oomycota</taxon>
        <taxon>Peronosporomycetes</taxon>
        <taxon>Peronosporales</taxon>
        <taxon>Peronosporaceae</taxon>
        <taxon>Phytophthora</taxon>
    </lineage>
</organism>
<gene>
    <name evidence="2" type="ORF">PHMEG_0009426</name>
</gene>